<comment type="similarity">
    <text evidence="2">Belongs to the cyclin family. Cyclin AB subfamily.</text>
</comment>
<dbReference type="SMART" id="SM00385">
    <property type="entry name" value="CYCLIN"/>
    <property type="match status" value="2"/>
</dbReference>
<evidence type="ECO:0000256" key="5">
    <source>
        <dbReference type="ARBA" id="ARBA00023306"/>
    </source>
</evidence>
<keyword evidence="5" id="KW-0131">Cell cycle</keyword>
<dbReference type="CDD" id="cd20507">
    <property type="entry name" value="CYCLIN_CCNB1-like_rpt1"/>
    <property type="match status" value="1"/>
</dbReference>
<dbReference type="SMART" id="SM01332">
    <property type="entry name" value="Cyclin_C"/>
    <property type="match status" value="1"/>
</dbReference>
<evidence type="ECO:0000313" key="9">
    <source>
        <dbReference type="EMBL" id="KAB7502457.1"/>
    </source>
</evidence>
<dbReference type="AlphaFoldDB" id="A0A5N5T857"/>
<protein>
    <submittedName>
        <fullName evidence="9">G2/mitotic-specific cyclin-B</fullName>
    </submittedName>
</protein>
<evidence type="ECO:0000256" key="1">
    <source>
        <dbReference type="ARBA" id="ARBA00003222"/>
    </source>
</evidence>
<comment type="caution">
    <text evidence="9">The sequence shown here is derived from an EMBL/GenBank/DDBJ whole genome shotgun (WGS) entry which is preliminary data.</text>
</comment>
<evidence type="ECO:0000256" key="6">
    <source>
        <dbReference type="RuleBase" id="RU000383"/>
    </source>
</evidence>
<evidence type="ECO:0000256" key="4">
    <source>
        <dbReference type="ARBA" id="ARBA00023127"/>
    </source>
</evidence>
<dbReference type="InterPro" id="IPR013763">
    <property type="entry name" value="Cyclin-like_dom"/>
</dbReference>
<evidence type="ECO:0000256" key="3">
    <source>
        <dbReference type="ARBA" id="ARBA00022618"/>
    </source>
</evidence>
<feature type="domain" description="Cyclin C-terminal" evidence="8">
    <location>
        <begin position="287"/>
        <end position="405"/>
    </location>
</feature>
<accession>A0A5N5T857</accession>
<dbReference type="InterPro" id="IPR046965">
    <property type="entry name" value="Cyclin_A/B-like"/>
</dbReference>
<reference evidence="9 10" key="1">
    <citation type="journal article" date="2019" name="PLoS Biol.">
        <title>Sex chromosomes control vertical transmission of feminizing Wolbachia symbionts in an isopod.</title>
        <authorList>
            <person name="Becking T."/>
            <person name="Chebbi M.A."/>
            <person name="Giraud I."/>
            <person name="Moumen B."/>
            <person name="Laverre T."/>
            <person name="Caubet Y."/>
            <person name="Peccoud J."/>
            <person name="Gilbert C."/>
            <person name="Cordaux R."/>
        </authorList>
    </citation>
    <scope>NUCLEOTIDE SEQUENCE [LARGE SCALE GENOMIC DNA]</scope>
    <source>
        <strain evidence="9">ANa2</strain>
        <tissue evidence="9">Whole body excluding digestive tract and cuticle</tissue>
    </source>
</reference>
<comment type="function">
    <text evidence="1">Essential for the control of the cell cycle at the G2/M (mitosis) transition.</text>
</comment>
<evidence type="ECO:0000259" key="7">
    <source>
        <dbReference type="SMART" id="SM00385"/>
    </source>
</evidence>
<dbReference type="InterPro" id="IPR039361">
    <property type="entry name" value="Cyclin"/>
</dbReference>
<feature type="domain" description="Cyclin-like" evidence="7">
    <location>
        <begin position="291"/>
        <end position="374"/>
    </location>
</feature>
<dbReference type="Proteomes" id="UP000326759">
    <property type="component" value="Unassembled WGS sequence"/>
</dbReference>
<dbReference type="InterPro" id="IPR006671">
    <property type="entry name" value="Cyclin_N"/>
</dbReference>
<dbReference type="FunFam" id="1.10.472.10:FF:000198">
    <property type="entry name" value="G2/mitotic-specific cyclin-B1"/>
    <property type="match status" value="1"/>
</dbReference>
<dbReference type="EMBL" id="SEYY01007479">
    <property type="protein sequence ID" value="KAB7502457.1"/>
    <property type="molecule type" value="Genomic_DNA"/>
</dbReference>
<proteinExistence type="inferred from homology"/>
<keyword evidence="3" id="KW-0132">Cell division</keyword>
<dbReference type="GO" id="GO:0051301">
    <property type="term" value="P:cell division"/>
    <property type="evidence" value="ECO:0007669"/>
    <property type="project" value="UniProtKB-KW"/>
</dbReference>
<sequence>MENRVLLQGRGIRNVAAVKRVEAKLKTGALIQRSALGDIHNRVGAIPKAEVKKKNEIFKKPVVSKENVEQKIQNISMKSVDKENFDNEKDEKENVPTHLPQKFSIIKGMKEEKMEVENSTENTDVQQLAVAFSSQGLDVVDIDEDDASNPQLVSEYAKDIYKHLWKLETEYPVKLKYLEGQRVTSRMRAILIDWLVQVHQRFTLLQETLYLTVAILDRYLQAKRDVTKDRLQLVGVASMYIASKYEEMYIPEIGDFAYITDKTFSKKDIRLMEIDILTVLKFYISFPLHIHFLRRNSKAGNVDTAHHTFAKYLLELTLPEYSFCHYKASHVAAAALYLSIKIISNVDLVWNETLTYYSSYKEQQILPLVYKMAALLIKSGCNKQQAIRRKYESSKFMKISKISEMESTSKLLRSLAEKAASF</sequence>
<name>A0A5N5T857_9CRUS</name>
<dbReference type="Gene3D" id="1.10.472.10">
    <property type="entry name" value="Cyclin-like"/>
    <property type="match status" value="2"/>
</dbReference>
<dbReference type="PANTHER" id="PTHR10177">
    <property type="entry name" value="CYCLINS"/>
    <property type="match status" value="1"/>
</dbReference>
<evidence type="ECO:0000313" key="10">
    <source>
        <dbReference type="Proteomes" id="UP000326759"/>
    </source>
</evidence>
<feature type="domain" description="Cyclin-like" evidence="7">
    <location>
        <begin position="193"/>
        <end position="278"/>
    </location>
</feature>
<evidence type="ECO:0000256" key="2">
    <source>
        <dbReference type="ARBA" id="ARBA00006955"/>
    </source>
</evidence>
<organism evidence="9 10">
    <name type="scientific">Armadillidium nasatum</name>
    <dbReference type="NCBI Taxonomy" id="96803"/>
    <lineage>
        <taxon>Eukaryota</taxon>
        <taxon>Metazoa</taxon>
        <taxon>Ecdysozoa</taxon>
        <taxon>Arthropoda</taxon>
        <taxon>Crustacea</taxon>
        <taxon>Multicrustacea</taxon>
        <taxon>Malacostraca</taxon>
        <taxon>Eumalacostraca</taxon>
        <taxon>Peracarida</taxon>
        <taxon>Isopoda</taxon>
        <taxon>Oniscidea</taxon>
        <taxon>Crinocheta</taxon>
        <taxon>Armadillidiidae</taxon>
        <taxon>Armadillidium</taxon>
    </lineage>
</organism>
<dbReference type="PROSITE" id="PS00292">
    <property type="entry name" value="CYCLINS"/>
    <property type="match status" value="1"/>
</dbReference>
<keyword evidence="10" id="KW-1185">Reference proteome</keyword>
<dbReference type="Pfam" id="PF00134">
    <property type="entry name" value="Cyclin_N"/>
    <property type="match status" value="1"/>
</dbReference>
<dbReference type="OrthoDB" id="5590282at2759"/>
<dbReference type="CDD" id="cd20509">
    <property type="entry name" value="CYCLIN_CCNB1-like_rpt2"/>
    <property type="match status" value="1"/>
</dbReference>
<dbReference type="GO" id="GO:0005829">
    <property type="term" value="C:cytosol"/>
    <property type="evidence" value="ECO:0007669"/>
    <property type="project" value="UniProtKB-ARBA"/>
</dbReference>
<dbReference type="GO" id="GO:0016538">
    <property type="term" value="F:cyclin-dependent protein serine/threonine kinase regulator activity"/>
    <property type="evidence" value="ECO:0007669"/>
    <property type="project" value="InterPro"/>
</dbReference>
<evidence type="ECO:0000259" key="8">
    <source>
        <dbReference type="SMART" id="SM01332"/>
    </source>
</evidence>
<dbReference type="Pfam" id="PF02984">
    <property type="entry name" value="Cyclin_C"/>
    <property type="match status" value="1"/>
</dbReference>
<dbReference type="InterPro" id="IPR004367">
    <property type="entry name" value="Cyclin_C-dom"/>
</dbReference>
<gene>
    <name evidence="9" type="primary">CCNB</name>
    <name evidence="9" type="ORF">Anas_02767</name>
</gene>
<dbReference type="InterPro" id="IPR048258">
    <property type="entry name" value="Cyclins_cyclin-box"/>
</dbReference>
<dbReference type="FunFam" id="1.10.472.10:FF:000005">
    <property type="entry name" value="G2/mitotic-specific cyclin B"/>
    <property type="match status" value="1"/>
</dbReference>
<dbReference type="SUPFAM" id="SSF47954">
    <property type="entry name" value="Cyclin-like"/>
    <property type="match status" value="2"/>
</dbReference>
<dbReference type="PIRSF" id="PIRSF001771">
    <property type="entry name" value="Cyclin_A_B_D_E"/>
    <property type="match status" value="1"/>
</dbReference>
<keyword evidence="4 6" id="KW-0195">Cyclin</keyword>
<dbReference type="GO" id="GO:0044772">
    <property type="term" value="P:mitotic cell cycle phase transition"/>
    <property type="evidence" value="ECO:0007669"/>
    <property type="project" value="InterPro"/>
</dbReference>
<dbReference type="InterPro" id="IPR036915">
    <property type="entry name" value="Cyclin-like_sf"/>
</dbReference>